<reference evidence="2" key="1">
    <citation type="submission" date="2011-11" db="EMBL/GenBank/DDBJ databases">
        <title>Improved High-Quality Draft sequence of Desulfovibrio sp. U5L.</title>
        <authorList>
            <consortium name="US DOE Joint Genome Institute"/>
            <person name="Lucas S."/>
            <person name="Han J."/>
            <person name="Lapidus A."/>
            <person name="Cheng J.-F."/>
            <person name="Goodwin L."/>
            <person name="Pitluck S."/>
            <person name="Peters L."/>
            <person name="Ovchinnikova G."/>
            <person name="Held B."/>
            <person name="Detter J.C."/>
            <person name="Han C."/>
            <person name="Tapia R."/>
            <person name="Land M."/>
            <person name="Hauser L."/>
            <person name="Kyrpides N."/>
            <person name="Ivanova N."/>
            <person name="Pagani I."/>
            <person name="Gabster J."/>
            <person name="Walker C."/>
            <person name="Stolyar S."/>
            <person name="Stahl D."/>
            <person name="Arkin A."/>
            <person name="Dehal P."/>
            <person name="Hazen T."/>
            <person name="Woyke T."/>
        </authorList>
    </citation>
    <scope>NUCLEOTIDE SEQUENCE [LARGE SCALE GENOMIC DNA]</scope>
    <source>
        <strain evidence="2">U5L</strain>
    </source>
</reference>
<dbReference type="eggNOG" id="ENOG50317TC">
    <property type="taxonomic scope" value="Bacteria"/>
</dbReference>
<dbReference type="OrthoDB" id="5454678at2"/>
<dbReference type="EMBL" id="JH600068">
    <property type="protein sequence ID" value="EIG52423.1"/>
    <property type="molecule type" value="Genomic_DNA"/>
</dbReference>
<organism evidence="2">
    <name type="scientific">Desulfovibrio sp. U5L</name>
    <dbReference type="NCBI Taxonomy" id="596152"/>
    <lineage>
        <taxon>Bacteria</taxon>
        <taxon>Pseudomonadati</taxon>
        <taxon>Thermodesulfobacteriota</taxon>
        <taxon>Desulfovibrionia</taxon>
        <taxon>Desulfovibrionales</taxon>
        <taxon>Desulfovibrionaceae</taxon>
        <taxon>Desulfovibrio</taxon>
    </lineage>
</organism>
<dbReference type="AlphaFoldDB" id="I2PY17"/>
<feature type="chain" id="PRO_5003663374" evidence="1">
    <location>
        <begin position="26"/>
        <end position="159"/>
    </location>
</feature>
<evidence type="ECO:0000256" key="1">
    <source>
        <dbReference type="SAM" id="SignalP"/>
    </source>
</evidence>
<sequence>MPSRRLAALALVAVFACLAATPALAAPERVAIYMTVGGPLEVVRDGAASTVLLGGRVIHQATGAALTAQSYMSVGDPADGYDAVLIRHGVGDAACPITYDLVTVGPDKSSVVVPGINKCSRLVNINVEGDKLMLVTEKQNGRTEIIEYNDKQRRGGAKQ</sequence>
<dbReference type="HOGENOM" id="CLU_1666584_0_0_7"/>
<dbReference type="PROSITE" id="PS51257">
    <property type="entry name" value="PROKAR_LIPOPROTEIN"/>
    <property type="match status" value="1"/>
</dbReference>
<evidence type="ECO:0000313" key="2">
    <source>
        <dbReference type="EMBL" id="EIG52423.1"/>
    </source>
</evidence>
<name>I2PY17_9BACT</name>
<accession>I2PY17</accession>
<keyword evidence="1" id="KW-0732">Signal</keyword>
<protein>
    <submittedName>
        <fullName evidence="2">Uncharacterized protein</fullName>
    </submittedName>
</protein>
<proteinExistence type="predicted"/>
<dbReference type="STRING" id="596152.DesU5LDRAFT_0718"/>
<feature type="signal peptide" evidence="1">
    <location>
        <begin position="1"/>
        <end position="25"/>
    </location>
</feature>
<gene>
    <name evidence="2" type="ORF">DesU5LDRAFT_0718</name>
</gene>